<evidence type="ECO:0000256" key="1">
    <source>
        <dbReference type="ARBA" id="ARBA00004141"/>
    </source>
</evidence>
<protein>
    <recommendedName>
        <fullName evidence="8">Colicin V production protein</fullName>
    </recommendedName>
</protein>
<dbReference type="Pfam" id="PF02674">
    <property type="entry name" value="Colicin_V"/>
    <property type="match status" value="1"/>
</dbReference>
<evidence type="ECO:0000256" key="3">
    <source>
        <dbReference type="ARBA" id="ARBA00022989"/>
    </source>
</evidence>
<sequence>MDLAILSGINLFDAVLIVLVLAAAVYGFWKGIIRMIGNLVGVLIGIWVAGNYFLLFYDWTQSLYLGNANVGKAVSFLLLLAVTRKLVSLAVVLLDRFLNFISIIPFFWTINRIAGAAVGFLTASIFLGIAVYFLSRYSIGFGFDKLLVSSKVAKLLLRFGEFFSPLLPEILRQLHSLI</sequence>
<evidence type="ECO:0000256" key="2">
    <source>
        <dbReference type="ARBA" id="ARBA00022692"/>
    </source>
</evidence>
<dbReference type="GO" id="GO:0016020">
    <property type="term" value="C:membrane"/>
    <property type="evidence" value="ECO:0007669"/>
    <property type="project" value="UniProtKB-SubCell"/>
</dbReference>
<comment type="subcellular location">
    <subcellularLocation>
        <location evidence="1">Membrane</location>
        <topology evidence="1">Multi-pass membrane protein</topology>
    </subcellularLocation>
</comment>
<dbReference type="AlphaFoldDB" id="A0A1F5RXP9"/>
<evidence type="ECO:0000313" key="6">
    <source>
        <dbReference type="EMBL" id="OGF19200.1"/>
    </source>
</evidence>
<evidence type="ECO:0008006" key="8">
    <source>
        <dbReference type="Google" id="ProtNLM"/>
    </source>
</evidence>
<feature type="transmembrane region" description="Helical" evidence="5">
    <location>
        <begin position="6"/>
        <end position="29"/>
    </location>
</feature>
<dbReference type="EMBL" id="MFFX01000027">
    <property type="protein sequence ID" value="OGF19200.1"/>
    <property type="molecule type" value="Genomic_DNA"/>
</dbReference>
<dbReference type="PANTHER" id="PTHR37306">
    <property type="entry name" value="COLICIN V PRODUCTION PROTEIN"/>
    <property type="match status" value="1"/>
</dbReference>
<proteinExistence type="predicted"/>
<evidence type="ECO:0000313" key="7">
    <source>
        <dbReference type="Proteomes" id="UP000178682"/>
    </source>
</evidence>
<name>A0A1F5RXP9_9BACT</name>
<keyword evidence="2 5" id="KW-0812">Transmembrane</keyword>
<feature type="transmembrane region" description="Helical" evidence="5">
    <location>
        <begin position="114"/>
        <end position="135"/>
    </location>
</feature>
<evidence type="ECO:0000256" key="4">
    <source>
        <dbReference type="ARBA" id="ARBA00023136"/>
    </source>
</evidence>
<gene>
    <name evidence="6" type="ORF">A3G56_00105</name>
</gene>
<reference evidence="6 7" key="1">
    <citation type="journal article" date="2016" name="Nat. Commun.">
        <title>Thousands of microbial genomes shed light on interconnected biogeochemical processes in an aquifer system.</title>
        <authorList>
            <person name="Anantharaman K."/>
            <person name="Brown C.T."/>
            <person name="Hug L.A."/>
            <person name="Sharon I."/>
            <person name="Castelle C.J."/>
            <person name="Probst A.J."/>
            <person name="Thomas B.C."/>
            <person name="Singh A."/>
            <person name="Wilkins M.J."/>
            <person name="Karaoz U."/>
            <person name="Brodie E.L."/>
            <person name="Williams K.H."/>
            <person name="Hubbard S.S."/>
            <person name="Banfield J.F."/>
        </authorList>
    </citation>
    <scope>NUCLEOTIDE SEQUENCE [LARGE SCALE GENOMIC DNA]</scope>
</reference>
<keyword evidence="4 5" id="KW-0472">Membrane</keyword>
<keyword evidence="3 5" id="KW-1133">Transmembrane helix</keyword>
<evidence type="ECO:0000256" key="5">
    <source>
        <dbReference type="SAM" id="Phobius"/>
    </source>
</evidence>
<dbReference type="GO" id="GO:0009403">
    <property type="term" value="P:toxin biosynthetic process"/>
    <property type="evidence" value="ECO:0007669"/>
    <property type="project" value="InterPro"/>
</dbReference>
<dbReference type="Proteomes" id="UP000178682">
    <property type="component" value="Unassembled WGS sequence"/>
</dbReference>
<comment type="caution">
    <text evidence="6">The sequence shown here is derived from an EMBL/GenBank/DDBJ whole genome shotgun (WGS) entry which is preliminary data.</text>
</comment>
<organism evidence="6 7">
    <name type="scientific">Candidatus Falkowbacteria bacterium RIFCSPLOWO2_12_FULL_45_10</name>
    <dbReference type="NCBI Taxonomy" id="1797990"/>
    <lineage>
        <taxon>Bacteria</taxon>
        <taxon>Candidatus Falkowiibacteriota</taxon>
    </lineage>
</organism>
<accession>A0A1F5RXP9</accession>
<dbReference type="PANTHER" id="PTHR37306:SF1">
    <property type="entry name" value="COLICIN V PRODUCTION PROTEIN"/>
    <property type="match status" value="1"/>
</dbReference>
<dbReference type="InterPro" id="IPR003825">
    <property type="entry name" value="Colicin-V_CvpA"/>
</dbReference>
<feature type="transmembrane region" description="Helical" evidence="5">
    <location>
        <begin position="36"/>
        <end position="57"/>
    </location>
</feature>